<reference evidence="2" key="1">
    <citation type="submission" date="2023-10" db="EMBL/GenBank/DDBJ databases">
        <title>The first scallop-associated chemosynthetic bacterial symbiont.</title>
        <authorList>
            <person name="Lin Y.-T."/>
            <person name="Sun J."/>
            <person name="Ip J.C.-H."/>
            <person name="He X."/>
            <person name="Gao Z.-M."/>
            <person name="Perez M."/>
            <person name="Xu T."/>
            <person name="Qian P.-Y."/>
            <person name="Qiu J.-W."/>
        </authorList>
    </citation>
    <scope>NUCLEOTIDE SEQUENCE</scope>
    <source>
        <strain evidence="2">Gill1</strain>
    </source>
</reference>
<organism evidence="2">
    <name type="scientific">Catillopecten margaritatus gill symbiont</name>
    <dbReference type="NCBI Taxonomy" id="3083288"/>
    <lineage>
        <taxon>Bacteria</taxon>
        <taxon>Pseudomonadati</taxon>
        <taxon>Pseudomonadota</taxon>
        <taxon>Gammaproteobacteria</taxon>
        <taxon>sulfur-oxidizing symbionts</taxon>
    </lineage>
</organism>
<name>A0AAU6PHI2_9GAMM</name>
<proteinExistence type="predicted"/>
<evidence type="ECO:0000256" key="1">
    <source>
        <dbReference type="SAM" id="Phobius"/>
    </source>
</evidence>
<feature type="transmembrane region" description="Helical" evidence="1">
    <location>
        <begin position="52"/>
        <end position="70"/>
    </location>
</feature>
<feature type="transmembrane region" description="Helical" evidence="1">
    <location>
        <begin position="12"/>
        <end position="32"/>
    </location>
</feature>
<evidence type="ECO:0008006" key="3">
    <source>
        <dbReference type="Google" id="ProtNLM"/>
    </source>
</evidence>
<dbReference type="AlphaFoldDB" id="A0AAU6PHI2"/>
<accession>A0AAU6PHI2</accession>
<evidence type="ECO:0000313" key="2">
    <source>
        <dbReference type="EMBL" id="WXU00218.1"/>
    </source>
</evidence>
<dbReference type="EMBL" id="CP138327">
    <property type="protein sequence ID" value="WXU00218.1"/>
    <property type="molecule type" value="Genomic_DNA"/>
</dbReference>
<keyword evidence="1" id="KW-1133">Transmembrane helix</keyword>
<keyword evidence="1" id="KW-0812">Transmembrane</keyword>
<sequence>MFDTIIGSFKKLTEAGLALIALAVVLQVIFGNKVPFIGGDVIGTITKIVGDLGSHGLVGLAAIAVIYSLFTRK</sequence>
<keyword evidence="1" id="KW-0472">Membrane</keyword>
<protein>
    <recommendedName>
        <fullName evidence="3">Phosphotransferase system EIIC domain-containing protein</fullName>
    </recommendedName>
</protein>
<gene>
    <name evidence="2" type="ORF">Ctma_0929</name>
</gene>